<comment type="caution">
    <text evidence="1">The sequence shown here is derived from an EMBL/GenBank/DDBJ whole genome shotgun (WGS) entry which is preliminary data.</text>
</comment>
<evidence type="ECO:0000313" key="2">
    <source>
        <dbReference type="Proteomes" id="UP000828048"/>
    </source>
</evidence>
<gene>
    <name evidence="1" type="ORF">Vadar_021306</name>
</gene>
<evidence type="ECO:0000313" key="1">
    <source>
        <dbReference type="EMBL" id="KAH7843847.1"/>
    </source>
</evidence>
<reference evidence="1 2" key="1">
    <citation type="journal article" date="2021" name="Hortic Res">
        <title>High-quality reference genome and annotation aids understanding of berry development for evergreen blueberry (Vaccinium darrowii).</title>
        <authorList>
            <person name="Yu J."/>
            <person name="Hulse-Kemp A.M."/>
            <person name="Babiker E."/>
            <person name="Staton M."/>
        </authorList>
    </citation>
    <scope>NUCLEOTIDE SEQUENCE [LARGE SCALE GENOMIC DNA]</scope>
    <source>
        <strain evidence="2">cv. NJ 8807/NJ 8810</strain>
        <tissue evidence="1">Young leaf</tissue>
    </source>
</reference>
<sequence>MISTKPMSSPSRTEKFPPPLMRFLRSNVGGRSRGKSRASPMFIRKKNTATVTETTHEPSSPKVTCIGQVRVHRPTSAKRAKKPRPISPCRPRLCSWVKPTLFCPDFVKRIKPKSFCSVLSKWVGFFRSGCCRKVEIFDESVKLKNEDNRGNKIVDANEDEIEKEEEEDGEGEVEMKLESSDGLDSCISLQPPKNALLLTRCRSAPYRSSSLASRFWGSETGSGDEAERAEQEQRIEDERETEDGDEAERSVQEQKVEDERETEDGNEAERSVQEEKDEEERETEGPTSEIEPNCRDSVSESIVDEESGANLGVLGEIVDSIDGKTEEIRDQEVETTASMVLTRCKSEPARTGERLNPVARF</sequence>
<dbReference type="EMBL" id="CM037151">
    <property type="protein sequence ID" value="KAH7843847.1"/>
    <property type="molecule type" value="Genomic_DNA"/>
</dbReference>
<organism evidence="1 2">
    <name type="scientific">Vaccinium darrowii</name>
    <dbReference type="NCBI Taxonomy" id="229202"/>
    <lineage>
        <taxon>Eukaryota</taxon>
        <taxon>Viridiplantae</taxon>
        <taxon>Streptophyta</taxon>
        <taxon>Embryophyta</taxon>
        <taxon>Tracheophyta</taxon>
        <taxon>Spermatophyta</taxon>
        <taxon>Magnoliopsida</taxon>
        <taxon>eudicotyledons</taxon>
        <taxon>Gunneridae</taxon>
        <taxon>Pentapetalae</taxon>
        <taxon>asterids</taxon>
        <taxon>Ericales</taxon>
        <taxon>Ericaceae</taxon>
        <taxon>Vaccinioideae</taxon>
        <taxon>Vaccinieae</taxon>
        <taxon>Vaccinium</taxon>
    </lineage>
</organism>
<dbReference type="Proteomes" id="UP000828048">
    <property type="component" value="Chromosome 1"/>
</dbReference>
<name>A0ACB7XSV3_9ERIC</name>
<proteinExistence type="predicted"/>
<keyword evidence="2" id="KW-1185">Reference proteome</keyword>
<accession>A0ACB7XSV3</accession>
<protein>
    <submittedName>
        <fullName evidence="1">Uncharacterized protein</fullName>
    </submittedName>
</protein>